<keyword evidence="4" id="KW-1185">Reference proteome</keyword>
<dbReference type="Proteomes" id="UP000620366">
    <property type="component" value="Unassembled WGS sequence"/>
</dbReference>
<keyword evidence="1" id="KW-0238">DNA-binding</keyword>
<dbReference type="Gene3D" id="1.10.260.40">
    <property type="entry name" value="lambda repressor-like DNA-binding domains"/>
    <property type="match status" value="1"/>
</dbReference>
<dbReference type="Pfam" id="PF01381">
    <property type="entry name" value="HTH_3"/>
    <property type="match status" value="1"/>
</dbReference>
<dbReference type="CDD" id="cd00093">
    <property type="entry name" value="HTH_XRE"/>
    <property type="match status" value="1"/>
</dbReference>
<dbReference type="GO" id="GO:0003677">
    <property type="term" value="F:DNA binding"/>
    <property type="evidence" value="ECO:0007669"/>
    <property type="project" value="UniProtKB-KW"/>
</dbReference>
<dbReference type="InterPro" id="IPR010982">
    <property type="entry name" value="Lambda_DNA-bd_dom_sf"/>
</dbReference>
<gene>
    <name evidence="3" type="ORF">H8695_07905</name>
</gene>
<comment type="caution">
    <text evidence="3">The sequence shown here is derived from an EMBL/GenBank/DDBJ whole genome shotgun (WGS) entry which is preliminary data.</text>
</comment>
<feature type="domain" description="HTH cro/C1-type" evidence="2">
    <location>
        <begin position="6"/>
        <end position="60"/>
    </location>
</feature>
<dbReference type="PROSITE" id="PS50943">
    <property type="entry name" value="HTH_CROC1"/>
    <property type="match status" value="1"/>
</dbReference>
<dbReference type="PANTHER" id="PTHR46558:SF11">
    <property type="entry name" value="HTH-TYPE TRANSCRIPTIONAL REGULATOR XRE"/>
    <property type="match status" value="1"/>
</dbReference>
<evidence type="ECO:0000256" key="1">
    <source>
        <dbReference type="ARBA" id="ARBA00023125"/>
    </source>
</evidence>
<name>A0A926DEY1_9FIRM</name>
<dbReference type="InterPro" id="IPR001387">
    <property type="entry name" value="Cro/C1-type_HTH"/>
</dbReference>
<organism evidence="3 4">
    <name type="scientific">Feifania hominis</name>
    <dbReference type="NCBI Taxonomy" id="2763660"/>
    <lineage>
        <taxon>Bacteria</taxon>
        <taxon>Bacillati</taxon>
        <taxon>Bacillota</taxon>
        <taxon>Clostridia</taxon>
        <taxon>Eubacteriales</taxon>
        <taxon>Feifaniaceae</taxon>
        <taxon>Feifania</taxon>
    </lineage>
</organism>
<proteinExistence type="predicted"/>
<dbReference type="RefSeq" id="WP_249300448.1">
    <property type="nucleotide sequence ID" value="NZ_JACRSP010000003.1"/>
</dbReference>
<protein>
    <submittedName>
        <fullName evidence="3">Helix-turn-helix transcriptional regulator</fullName>
    </submittedName>
</protein>
<sequence>MPYPRLRDLREDREFMQKQVAAVLGIDQRTYSNYETGKRSIPVSLLCRLADLYGTSTDYILGRTNVLEPYPKR</sequence>
<dbReference type="SMART" id="SM00530">
    <property type="entry name" value="HTH_XRE"/>
    <property type="match status" value="1"/>
</dbReference>
<evidence type="ECO:0000313" key="3">
    <source>
        <dbReference type="EMBL" id="MBC8536607.1"/>
    </source>
</evidence>
<reference evidence="3" key="1">
    <citation type="submission" date="2020-08" db="EMBL/GenBank/DDBJ databases">
        <title>Genome public.</title>
        <authorList>
            <person name="Liu C."/>
            <person name="Sun Q."/>
        </authorList>
    </citation>
    <scope>NUCLEOTIDE SEQUENCE</scope>
    <source>
        <strain evidence="3">BX7</strain>
    </source>
</reference>
<dbReference type="AlphaFoldDB" id="A0A926DEY1"/>
<evidence type="ECO:0000313" key="4">
    <source>
        <dbReference type="Proteomes" id="UP000620366"/>
    </source>
</evidence>
<accession>A0A926DEY1</accession>
<dbReference type="PANTHER" id="PTHR46558">
    <property type="entry name" value="TRACRIPTIONAL REGULATORY PROTEIN-RELATED-RELATED"/>
    <property type="match status" value="1"/>
</dbReference>
<dbReference type="EMBL" id="JACRSP010000003">
    <property type="protein sequence ID" value="MBC8536607.1"/>
    <property type="molecule type" value="Genomic_DNA"/>
</dbReference>
<evidence type="ECO:0000259" key="2">
    <source>
        <dbReference type="PROSITE" id="PS50943"/>
    </source>
</evidence>
<dbReference type="SUPFAM" id="SSF47413">
    <property type="entry name" value="lambda repressor-like DNA-binding domains"/>
    <property type="match status" value="1"/>
</dbReference>